<keyword evidence="2" id="KW-1185">Reference proteome</keyword>
<dbReference type="HOGENOM" id="CLU_3060956_0_0_9"/>
<dbReference type="AlphaFoldDB" id="H5Y5R3"/>
<gene>
    <name evidence="1" type="ORF">DesyoDRAFT_3804</name>
</gene>
<organism evidence="1 2">
    <name type="scientific">Desulfosporosinus youngiae DSM 17734</name>
    <dbReference type="NCBI Taxonomy" id="768710"/>
    <lineage>
        <taxon>Bacteria</taxon>
        <taxon>Bacillati</taxon>
        <taxon>Bacillota</taxon>
        <taxon>Clostridia</taxon>
        <taxon>Eubacteriales</taxon>
        <taxon>Desulfitobacteriaceae</taxon>
        <taxon>Desulfosporosinus</taxon>
    </lineage>
</organism>
<proteinExistence type="predicted"/>
<evidence type="ECO:0000313" key="1">
    <source>
        <dbReference type="EMBL" id="EHQ90789.1"/>
    </source>
</evidence>
<accession>H5Y5R3</accession>
<dbReference type="STRING" id="768710.DesyoDRAFT_3804"/>
<dbReference type="Proteomes" id="UP000005104">
    <property type="component" value="Chromosome"/>
</dbReference>
<evidence type="ECO:0000313" key="2">
    <source>
        <dbReference type="Proteomes" id="UP000005104"/>
    </source>
</evidence>
<sequence>MDDYTKGIQQEFANNDIGRNNSDIEIFYRIEEVKAIICINLLDFVLLKGISLP</sequence>
<reference evidence="1 2" key="1">
    <citation type="submission" date="2011-11" db="EMBL/GenBank/DDBJ databases">
        <title>The Noncontiguous Finished genome of Desulfosporosinus youngiae DSM 17734.</title>
        <authorList>
            <consortium name="US DOE Joint Genome Institute (JGI-PGF)"/>
            <person name="Lucas S."/>
            <person name="Han J."/>
            <person name="Lapidus A."/>
            <person name="Cheng J.-F."/>
            <person name="Goodwin L."/>
            <person name="Pitluck S."/>
            <person name="Peters L."/>
            <person name="Ovchinnikova G."/>
            <person name="Lu M."/>
            <person name="Land M.L."/>
            <person name="Hauser L."/>
            <person name="Pester M."/>
            <person name="Spring S."/>
            <person name="Ollivier B."/>
            <person name="Rattei T."/>
            <person name="Klenk H.-P."/>
            <person name="Wagner M."/>
            <person name="Loy A."/>
            <person name="Woyke T.J."/>
        </authorList>
    </citation>
    <scope>NUCLEOTIDE SEQUENCE [LARGE SCALE GENOMIC DNA]</scope>
    <source>
        <strain evidence="1 2">DSM 17734</strain>
    </source>
</reference>
<dbReference type="EMBL" id="CM001441">
    <property type="protein sequence ID" value="EHQ90789.1"/>
    <property type="molecule type" value="Genomic_DNA"/>
</dbReference>
<name>H5Y5R3_9FIRM</name>
<protein>
    <submittedName>
        <fullName evidence="1">Uncharacterized protein</fullName>
    </submittedName>
</protein>